<proteinExistence type="predicted"/>
<dbReference type="InterPro" id="IPR016032">
    <property type="entry name" value="Sig_transdc_resp-reg_C-effctor"/>
</dbReference>
<keyword evidence="9" id="KW-1185">Reference proteome</keyword>
<keyword evidence="4" id="KW-0804">Transcription</keyword>
<dbReference type="InterPro" id="IPR001789">
    <property type="entry name" value="Sig_transdc_resp-reg_receiver"/>
</dbReference>
<evidence type="ECO:0000259" key="7">
    <source>
        <dbReference type="PROSITE" id="PS50110"/>
    </source>
</evidence>
<dbReference type="PANTHER" id="PTHR43214:SF24">
    <property type="entry name" value="TRANSCRIPTIONAL REGULATORY PROTEIN NARL-RELATED"/>
    <property type="match status" value="1"/>
</dbReference>
<dbReference type="Pfam" id="PF00196">
    <property type="entry name" value="GerE"/>
    <property type="match status" value="1"/>
</dbReference>
<keyword evidence="2" id="KW-0805">Transcription regulation</keyword>
<evidence type="ECO:0000256" key="5">
    <source>
        <dbReference type="PROSITE-ProRule" id="PRU00169"/>
    </source>
</evidence>
<dbReference type="InterPro" id="IPR000792">
    <property type="entry name" value="Tscrpt_reg_LuxR_C"/>
</dbReference>
<dbReference type="PRINTS" id="PR00038">
    <property type="entry name" value="HTHLUXR"/>
</dbReference>
<dbReference type="GO" id="GO:0003677">
    <property type="term" value="F:DNA binding"/>
    <property type="evidence" value="ECO:0007669"/>
    <property type="project" value="UniProtKB-KW"/>
</dbReference>
<sequence>MSSRLTPPPIGVALVDDDAMALAHLESYFTTAPDIRVLLATRSAEKAIRLLESQQVDVLITDIHVQLGALDGAGLTRQALAACPRTGVILLTTTDTDDDLMVGLRAGASGFLLKSASAEEIMAAVRTVHSGGKVVAPAKTARLIDHALASMRTADGSVDLSDREHDVLRLLCDGASNRKIASRLSISEATVKTHVSVLLHKTGASSRLEIVVWAFRHGYASQLRQPAEPVSTPC</sequence>
<dbReference type="CDD" id="cd17535">
    <property type="entry name" value="REC_NarL-like"/>
    <property type="match status" value="1"/>
</dbReference>
<dbReference type="RefSeq" id="WP_034514609.1">
    <property type="nucleotide sequence ID" value="NZ_CBCRWE010000096.1"/>
</dbReference>
<dbReference type="Pfam" id="PF00072">
    <property type="entry name" value="Response_reg"/>
    <property type="match status" value="1"/>
</dbReference>
<keyword evidence="1 5" id="KW-0597">Phosphoprotein</keyword>
<keyword evidence="3" id="KW-0238">DNA-binding</keyword>
<dbReference type="GO" id="GO:0000160">
    <property type="term" value="P:phosphorelay signal transduction system"/>
    <property type="evidence" value="ECO:0007669"/>
    <property type="project" value="InterPro"/>
</dbReference>
<dbReference type="InterPro" id="IPR039420">
    <property type="entry name" value="WalR-like"/>
</dbReference>
<accession>A0A448KAD8</accession>
<evidence type="ECO:0000313" key="8">
    <source>
        <dbReference type="EMBL" id="VEG73873.1"/>
    </source>
</evidence>
<feature type="domain" description="Response regulatory" evidence="7">
    <location>
        <begin position="11"/>
        <end position="129"/>
    </location>
</feature>
<dbReference type="STRING" id="1278298.GCA_000428685_00010"/>
<dbReference type="InterPro" id="IPR058245">
    <property type="entry name" value="NreC/VraR/RcsB-like_REC"/>
</dbReference>
<dbReference type="Gene3D" id="3.40.50.2300">
    <property type="match status" value="1"/>
</dbReference>
<dbReference type="InterPro" id="IPR011006">
    <property type="entry name" value="CheY-like_superfamily"/>
</dbReference>
<name>A0A448KAD8_9ACTO</name>
<evidence type="ECO:0000259" key="6">
    <source>
        <dbReference type="PROSITE" id="PS50043"/>
    </source>
</evidence>
<feature type="domain" description="HTH luxR-type" evidence="6">
    <location>
        <begin position="153"/>
        <end position="218"/>
    </location>
</feature>
<dbReference type="PROSITE" id="PS50043">
    <property type="entry name" value="HTH_LUXR_2"/>
    <property type="match status" value="1"/>
</dbReference>
<dbReference type="SUPFAM" id="SSF46894">
    <property type="entry name" value="C-terminal effector domain of the bipartite response regulators"/>
    <property type="match status" value="1"/>
</dbReference>
<evidence type="ECO:0000256" key="3">
    <source>
        <dbReference type="ARBA" id="ARBA00023125"/>
    </source>
</evidence>
<dbReference type="SUPFAM" id="SSF52172">
    <property type="entry name" value="CheY-like"/>
    <property type="match status" value="1"/>
</dbReference>
<evidence type="ECO:0000256" key="1">
    <source>
        <dbReference type="ARBA" id="ARBA00022553"/>
    </source>
</evidence>
<evidence type="ECO:0000256" key="2">
    <source>
        <dbReference type="ARBA" id="ARBA00023015"/>
    </source>
</evidence>
<dbReference type="SMART" id="SM00421">
    <property type="entry name" value="HTH_LUXR"/>
    <property type="match status" value="1"/>
</dbReference>
<evidence type="ECO:0000256" key="4">
    <source>
        <dbReference type="ARBA" id="ARBA00023163"/>
    </source>
</evidence>
<dbReference type="SMART" id="SM00448">
    <property type="entry name" value="REC"/>
    <property type="match status" value="1"/>
</dbReference>
<dbReference type="AlphaFoldDB" id="A0A448KAD8"/>
<dbReference type="Proteomes" id="UP000276899">
    <property type="component" value="Chromosome"/>
</dbReference>
<gene>
    <name evidence="8" type="primary">vraR_3</name>
    <name evidence="8" type="ORF">NCTC11923_00487</name>
</gene>
<dbReference type="PANTHER" id="PTHR43214">
    <property type="entry name" value="TWO-COMPONENT RESPONSE REGULATOR"/>
    <property type="match status" value="1"/>
</dbReference>
<dbReference type="PROSITE" id="PS50110">
    <property type="entry name" value="RESPONSE_REGULATORY"/>
    <property type="match status" value="1"/>
</dbReference>
<dbReference type="KEGG" id="asla:NCTC11923_00487"/>
<organism evidence="8 9">
    <name type="scientific">Actinomyces slackii</name>
    <dbReference type="NCBI Taxonomy" id="52774"/>
    <lineage>
        <taxon>Bacteria</taxon>
        <taxon>Bacillati</taxon>
        <taxon>Actinomycetota</taxon>
        <taxon>Actinomycetes</taxon>
        <taxon>Actinomycetales</taxon>
        <taxon>Actinomycetaceae</taxon>
        <taxon>Actinomyces</taxon>
    </lineage>
</organism>
<protein>
    <submittedName>
        <fullName evidence="8">Response regulator protein vraR</fullName>
    </submittedName>
</protein>
<reference evidence="8 9" key="1">
    <citation type="submission" date="2018-12" db="EMBL/GenBank/DDBJ databases">
        <authorList>
            <consortium name="Pathogen Informatics"/>
        </authorList>
    </citation>
    <scope>NUCLEOTIDE SEQUENCE [LARGE SCALE GENOMIC DNA]</scope>
    <source>
        <strain evidence="8 9">NCTC11923</strain>
    </source>
</reference>
<feature type="modified residue" description="4-aspartylphosphate" evidence="5">
    <location>
        <position position="62"/>
    </location>
</feature>
<dbReference type="CDD" id="cd06170">
    <property type="entry name" value="LuxR_C_like"/>
    <property type="match status" value="1"/>
</dbReference>
<evidence type="ECO:0000313" key="9">
    <source>
        <dbReference type="Proteomes" id="UP000276899"/>
    </source>
</evidence>
<dbReference type="GO" id="GO:0006355">
    <property type="term" value="P:regulation of DNA-templated transcription"/>
    <property type="evidence" value="ECO:0007669"/>
    <property type="project" value="InterPro"/>
</dbReference>
<dbReference type="EMBL" id="LR134363">
    <property type="protein sequence ID" value="VEG73873.1"/>
    <property type="molecule type" value="Genomic_DNA"/>
</dbReference>